<keyword evidence="1" id="KW-1133">Transmembrane helix</keyword>
<evidence type="ECO:0000256" key="1">
    <source>
        <dbReference type="SAM" id="Phobius"/>
    </source>
</evidence>
<feature type="transmembrane region" description="Helical" evidence="1">
    <location>
        <begin position="18"/>
        <end position="35"/>
    </location>
</feature>
<name>A0A502F4H7_9FLAO</name>
<dbReference type="EMBL" id="RCZH01000001">
    <property type="protein sequence ID" value="TPG45048.1"/>
    <property type="molecule type" value="Genomic_DNA"/>
</dbReference>
<evidence type="ECO:0000313" key="3">
    <source>
        <dbReference type="Proteomes" id="UP000319700"/>
    </source>
</evidence>
<keyword evidence="1" id="KW-0812">Transmembrane</keyword>
<feature type="transmembrane region" description="Helical" evidence="1">
    <location>
        <begin position="41"/>
        <end position="60"/>
    </location>
</feature>
<comment type="caution">
    <text evidence="2">The sequence shown here is derived from an EMBL/GenBank/DDBJ whole genome shotgun (WGS) entry which is preliminary data.</text>
</comment>
<organism evidence="2 3">
    <name type="scientific">Flavobacterium pectinovorum</name>
    <dbReference type="NCBI Taxonomy" id="29533"/>
    <lineage>
        <taxon>Bacteria</taxon>
        <taxon>Pseudomonadati</taxon>
        <taxon>Bacteroidota</taxon>
        <taxon>Flavobacteriia</taxon>
        <taxon>Flavobacteriales</taxon>
        <taxon>Flavobacteriaceae</taxon>
        <taxon>Flavobacterium</taxon>
    </lineage>
</organism>
<accession>A0A502F4H7</accession>
<dbReference type="AlphaFoldDB" id="A0A502F4H7"/>
<keyword evidence="3" id="KW-1185">Reference proteome</keyword>
<protein>
    <submittedName>
        <fullName evidence="2">Uncharacterized protein</fullName>
    </submittedName>
</protein>
<proteinExistence type="predicted"/>
<reference evidence="2 3" key="1">
    <citation type="journal article" date="2019" name="Environ. Microbiol.">
        <title>Species interactions and distinct microbial communities in high Arctic permafrost affected cryosols are associated with the CH4 and CO2 gas fluxes.</title>
        <authorList>
            <person name="Altshuler I."/>
            <person name="Hamel J."/>
            <person name="Turney S."/>
            <person name="Magnuson E."/>
            <person name="Levesque R."/>
            <person name="Greer C."/>
            <person name="Whyte L.G."/>
        </authorList>
    </citation>
    <scope>NUCLEOTIDE SEQUENCE [LARGE SCALE GENOMIC DNA]</scope>
    <source>
        <strain evidence="2 3">42</strain>
    </source>
</reference>
<evidence type="ECO:0000313" key="2">
    <source>
        <dbReference type="EMBL" id="TPG45048.1"/>
    </source>
</evidence>
<gene>
    <name evidence="2" type="ORF">EAH81_00150</name>
</gene>
<dbReference type="Proteomes" id="UP000319700">
    <property type="component" value="Unassembled WGS sequence"/>
</dbReference>
<keyword evidence="1" id="KW-0472">Membrane</keyword>
<sequence>MITFESEYKNFNQRFFRLNNLAFFIEFILLSSIILVFNLSIFFKIIIEIFLLIICGFIIIKRSKSNIDIVTFEENSIVLHGETFNKQWLKSLNIKETNIQIRINASRRGICGATFYLKVKNKKDNYILNSFETFSDEGIMQIFNAFKKFKDEKIIIDERLVILQIQEKKEKCQ</sequence>